<dbReference type="Pfam" id="PF02333">
    <property type="entry name" value="Phytase"/>
    <property type="match status" value="2"/>
</dbReference>
<evidence type="ECO:0000313" key="3">
    <source>
        <dbReference type="EMBL" id="MFB9676312.1"/>
    </source>
</evidence>
<evidence type="ECO:0000259" key="2">
    <source>
        <dbReference type="PROSITE" id="PS51662"/>
    </source>
</evidence>
<dbReference type="PROSITE" id="PS51662">
    <property type="entry name" value="BP_PHYTASE"/>
    <property type="match status" value="1"/>
</dbReference>
<dbReference type="EMBL" id="JBHMBS010000005">
    <property type="protein sequence ID" value="MFB9676312.1"/>
    <property type="molecule type" value="Genomic_DNA"/>
</dbReference>
<organism evidence="3 4">
    <name type="scientific">Streptosporangium vulgare</name>
    <dbReference type="NCBI Taxonomy" id="46190"/>
    <lineage>
        <taxon>Bacteria</taxon>
        <taxon>Bacillati</taxon>
        <taxon>Actinomycetota</taxon>
        <taxon>Actinomycetes</taxon>
        <taxon>Streptosporangiales</taxon>
        <taxon>Streptosporangiaceae</taxon>
        <taxon>Streptosporangium</taxon>
    </lineage>
</organism>
<protein>
    <submittedName>
        <fullName evidence="3">Phytase</fullName>
    </submittedName>
</protein>
<dbReference type="SUPFAM" id="SSF50956">
    <property type="entry name" value="Thermostable phytase (3-phytase)"/>
    <property type="match status" value="1"/>
</dbReference>
<feature type="signal peptide" evidence="1">
    <location>
        <begin position="1"/>
        <end position="27"/>
    </location>
</feature>
<feature type="chain" id="PRO_5047302220" evidence="1">
    <location>
        <begin position="28"/>
        <end position="440"/>
    </location>
</feature>
<dbReference type="Gene3D" id="2.120.10.30">
    <property type="entry name" value="TolB, C-terminal domain"/>
    <property type="match status" value="1"/>
</dbReference>
<feature type="domain" description="BPP" evidence="2">
    <location>
        <begin position="23"/>
        <end position="427"/>
    </location>
</feature>
<reference evidence="3 4" key="1">
    <citation type="submission" date="2024-09" db="EMBL/GenBank/DDBJ databases">
        <authorList>
            <person name="Sun Q."/>
            <person name="Mori K."/>
        </authorList>
    </citation>
    <scope>NUCLEOTIDE SEQUENCE [LARGE SCALE GENOMIC DNA]</scope>
    <source>
        <strain evidence="3 4">JCM 3028</strain>
    </source>
</reference>
<proteinExistence type="predicted"/>
<name>A0ABV5TB51_9ACTN</name>
<evidence type="ECO:0000256" key="1">
    <source>
        <dbReference type="SAM" id="SignalP"/>
    </source>
</evidence>
<dbReference type="InterPro" id="IPR011042">
    <property type="entry name" value="6-blade_b-propeller_TolB-like"/>
</dbReference>
<gene>
    <name evidence="3" type="ORF">ACFFRH_12525</name>
</gene>
<accession>A0ABV5TB51</accession>
<evidence type="ECO:0000313" key="4">
    <source>
        <dbReference type="Proteomes" id="UP001589610"/>
    </source>
</evidence>
<sequence>MRSPARLCLAALALCLAGSALTPTALADGIPTVKPRVETPALFDDAAGGNANGDDPAIWVHPTRSGKSLVMATAKEGGLYAYDLDGRRLQHVPAPAAPGEDDEPGRFNNVDLVYGLRLSGVETDLAVVSDRGRDQIRFYAVDRDQAGRGRAPLTDVTDPAVPFVFSTGQEQVNDARTAYGLATWQDRTGTYVLVSQRHRTRVALLKLTATAHGKVGYRLVRTLDLPGSFRLPNRTTWTPCLEPGELPQVEGMVVDGERDVLYAAQEDVGIWRMRADLTGTPTLVDKVREYGRPGVYDPETEECAPGADPGYGGRHLSADAEGLTIYHGGGGDGYLLASGQGDNTFTVYDRRRNDYVGRFRIGAGDGLDGVEHSDGSMVVNVPLGRFDRGLLVAHDGENTPGAVDEDGEARENTNFKFVGWDDVARRLDLDVDTDGWNPRD</sequence>
<comment type="caution">
    <text evidence="3">The sequence shown here is derived from an EMBL/GenBank/DDBJ whole genome shotgun (WGS) entry which is preliminary data.</text>
</comment>
<keyword evidence="1" id="KW-0732">Signal</keyword>
<dbReference type="Proteomes" id="UP001589610">
    <property type="component" value="Unassembled WGS sequence"/>
</dbReference>
<dbReference type="RefSeq" id="WP_344745141.1">
    <property type="nucleotide sequence ID" value="NZ_BAAAWW010000060.1"/>
</dbReference>
<keyword evidence="4" id="KW-1185">Reference proteome</keyword>
<dbReference type="InterPro" id="IPR003431">
    <property type="entry name" value="B-propeller_Phytase"/>
</dbReference>